<sequence length="1111" mass="123337">MIIDEYEVIVKYSGDIMKLETELGVNVEILNSNYAIITSSTPEPIDRLLQYPQIEYVEKPFILQTQDTQSFSSTGITNFKNRSNLTGKGTILGIIDSGIDYTLPVFKDSNGNSKILYYWDQSIPGNPPEGFYEGTLYTNEDINNAINNQGNVPISSTSTHGTHVAGTCASIANEANMIVVRVGTRTTDTFSRSTEFMRAIKFILDRSLELNMPVSINISYGSNEGSHRGLSLFEQYIDDMCIYWKNNIVVAAGNNRNKGGHKHIKLTNIEEEVEFVVGEDERILNINIWPNFSDNFNVFLVNPSNQQTQSISLTSGEIRNSIGSTRIKGYFYPIAPYSLSRRVTFQLTTSSSITPGIWKIVFQPINIVDGNINIYLPTSEGLNPDTRFLEPTTELTVTVPGTASRVITVGSYNSRTDIVSVFSGEGDFEECVFKPDILAPGEDILSYLPGGNVGALSGTSMATPHVTGVCSLFHQWGIVNGNDLFLYSAKLKAILLKSARRTQNLTYPNGLRGYGFLNLSTLELDELADINNNLEYQYRKRRCRKRKENKLRPKIKMMRQQEGIFRSGINLLHEPEFESQLSEIVPNYDFLKLSDDYGILFVTESNFNLVPQILALSSVIRVDPNIRYSLLGDITQGTTGGVNANEEIGVNFFKNNPNISLTGRGVAIAIISTGIDYLHPDFIYEDGTSKILYLWDQTKEGNPPKGYYIGTEYTREQINEAIANNDNSLSTDEIGNGTMVAGICAGRGNVNREYAGVAEDSDLIVIKMATINGYYNNAMANVAYSYAYKKAFEENIPLVVNVGLGSTSLVGVSSRTLTTEAFFSRGLCLVTAAGNEGNTQTHTSGIIEFNGDIQEIELEIEDEEEQLIIDVWINRPDTALVSVISPTGEESKKGEISEYGQIGGVFDLEGTRYNITYIYPTTYSGQQQSIINLYNVKRGIWKIRLTGEYITNGVYNAYLPNREFLNSGTRFRNPNPNSTVTYPAQYEDQIVVGAYNSINRSLWQSSSRGPTINGILKPDIVAPGVNIIAPYPGGGYATITGTAASASYTSGCVALFYQYIIAENNYPNKAFVQKTRTYFRAGAIRENNIQYPNNSYGYGVLNIRNVFDQFR</sequence>
<dbReference type="PANTHER" id="PTHR43806:SF11">
    <property type="entry name" value="CEREVISIN-RELATED"/>
    <property type="match status" value="1"/>
</dbReference>
<proteinExistence type="inferred from homology"/>
<evidence type="ECO:0000256" key="4">
    <source>
        <dbReference type="ARBA" id="ARBA00022825"/>
    </source>
</evidence>
<dbReference type="Gene3D" id="3.30.70.2980">
    <property type="match status" value="1"/>
</dbReference>
<dbReference type="Gene3D" id="3.40.50.200">
    <property type="entry name" value="Peptidase S8/S53 domain"/>
    <property type="match status" value="2"/>
</dbReference>
<dbReference type="PROSITE" id="PS00138">
    <property type="entry name" value="SUBTILASE_SER"/>
    <property type="match status" value="1"/>
</dbReference>
<protein>
    <submittedName>
        <fullName evidence="8">S8 family peptidase</fullName>
    </submittedName>
</protein>
<evidence type="ECO:0000256" key="2">
    <source>
        <dbReference type="ARBA" id="ARBA00022670"/>
    </source>
</evidence>
<dbReference type="NCBIfam" id="NF040809">
    <property type="entry name" value="germ_prot_CspBA"/>
    <property type="match status" value="1"/>
</dbReference>
<evidence type="ECO:0000313" key="9">
    <source>
        <dbReference type="Proteomes" id="UP000609849"/>
    </source>
</evidence>
<feature type="active site" description="Charge relay system" evidence="5">
    <location>
        <position position="160"/>
    </location>
</feature>
<dbReference type="Pfam" id="PF00082">
    <property type="entry name" value="Peptidase_S8"/>
    <property type="match status" value="4"/>
</dbReference>
<evidence type="ECO:0000259" key="6">
    <source>
        <dbReference type="Pfam" id="PF00082"/>
    </source>
</evidence>
<dbReference type="InterPro" id="IPR041365">
    <property type="entry name" value="CspB_prodomain"/>
</dbReference>
<comment type="similarity">
    <text evidence="1 5">Belongs to the peptidase S8 family.</text>
</comment>
<gene>
    <name evidence="8" type="ORF">H8923_02310</name>
</gene>
<organism evidence="8 9">
    <name type="scientific">Romboutsia faecis</name>
    <dbReference type="NCBI Taxonomy" id="2764597"/>
    <lineage>
        <taxon>Bacteria</taxon>
        <taxon>Bacillati</taxon>
        <taxon>Bacillota</taxon>
        <taxon>Clostridia</taxon>
        <taxon>Peptostreptococcales</taxon>
        <taxon>Peptostreptococcaceae</taxon>
        <taxon>Romboutsia</taxon>
    </lineage>
</organism>
<keyword evidence="2 5" id="KW-0645">Protease</keyword>
<dbReference type="CDD" id="cd07478">
    <property type="entry name" value="Peptidases_S8_CspA-like"/>
    <property type="match status" value="2"/>
</dbReference>
<keyword evidence="4 5" id="KW-0720">Serine protease</keyword>
<keyword evidence="3 5" id="KW-0378">Hydrolase</keyword>
<feature type="domain" description="Peptidase S8/S53" evidence="6">
    <location>
        <begin position="663"/>
        <end position="839"/>
    </location>
</feature>
<evidence type="ECO:0000259" key="7">
    <source>
        <dbReference type="Pfam" id="PF18425"/>
    </source>
</evidence>
<name>A0ABR7JKX8_9FIRM</name>
<dbReference type="PRINTS" id="PR00723">
    <property type="entry name" value="SUBTILISIN"/>
</dbReference>
<dbReference type="InterPro" id="IPR000209">
    <property type="entry name" value="Peptidase_S8/S53_dom"/>
</dbReference>
<evidence type="ECO:0000256" key="5">
    <source>
        <dbReference type="PROSITE-ProRule" id="PRU01240"/>
    </source>
</evidence>
<feature type="domain" description="Peptidase S8/S53" evidence="6">
    <location>
        <begin position="973"/>
        <end position="1099"/>
    </location>
</feature>
<dbReference type="Proteomes" id="UP000609849">
    <property type="component" value="Unassembled WGS sequence"/>
</dbReference>
<evidence type="ECO:0000313" key="8">
    <source>
        <dbReference type="EMBL" id="MBC5995584.1"/>
    </source>
</evidence>
<comment type="caution">
    <text evidence="8">The sequence shown here is derived from an EMBL/GenBank/DDBJ whole genome shotgun (WGS) entry which is preliminary data.</text>
</comment>
<reference evidence="8 9" key="1">
    <citation type="submission" date="2020-08" db="EMBL/GenBank/DDBJ databases">
        <authorList>
            <person name="Liu C."/>
            <person name="Sun Q."/>
        </authorList>
    </citation>
    <scope>NUCLEOTIDE SEQUENCE [LARGE SCALE GENOMIC DNA]</scope>
    <source>
        <strain evidence="8 9">NSJ-18</strain>
    </source>
</reference>
<dbReference type="InterPro" id="IPR050131">
    <property type="entry name" value="Peptidase_S8_subtilisin-like"/>
</dbReference>
<feature type="active site" description="Charge relay system" evidence="5">
    <location>
        <position position="460"/>
    </location>
</feature>
<dbReference type="InterPro" id="IPR034045">
    <property type="entry name" value="Pep_S8_CspA-like"/>
</dbReference>
<dbReference type="EMBL" id="JACRWE010000001">
    <property type="protein sequence ID" value="MBC5995584.1"/>
    <property type="molecule type" value="Genomic_DNA"/>
</dbReference>
<dbReference type="InterPro" id="IPR023828">
    <property type="entry name" value="Peptidase_S8_Ser-AS"/>
</dbReference>
<comment type="caution">
    <text evidence="5">Lacks conserved residue(s) required for the propagation of feature annotation.</text>
</comment>
<keyword evidence="9" id="KW-1185">Reference proteome</keyword>
<feature type="domain" description="Peptidase S8/S53" evidence="6">
    <location>
        <begin position="392"/>
        <end position="515"/>
    </location>
</feature>
<evidence type="ECO:0000256" key="3">
    <source>
        <dbReference type="ARBA" id="ARBA00022801"/>
    </source>
</evidence>
<feature type="domain" description="Csp protease B prodomain" evidence="7">
    <location>
        <begin position="5"/>
        <end position="60"/>
    </location>
</feature>
<dbReference type="SUPFAM" id="SSF52743">
    <property type="entry name" value="Subtilisin-like"/>
    <property type="match status" value="2"/>
</dbReference>
<dbReference type="PROSITE" id="PS51892">
    <property type="entry name" value="SUBTILASE"/>
    <property type="match status" value="2"/>
</dbReference>
<dbReference type="Gene3D" id="2.60.120.1290">
    <property type="match status" value="2"/>
</dbReference>
<evidence type="ECO:0000256" key="1">
    <source>
        <dbReference type="ARBA" id="ARBA00011073"/>
    </source>
</evidence>
<feature type="active site" description="Charge relay system" evidence="5">
    <location>
        <position position="96"/>
    </location>
</feature>
<accession>A0ABR7JKX8</accession>
<dbReference type="InterPro" id="IPR015500">
    <property type="entry name" value="Peptidase_S8_subtilisin-rel"/>
</dbReference>
<dbReference type="Pfam" id="PF18425">
    <property type="entry name" value="CspB_prodomain"/>
    <property type="match status" value="1"/>
</dbReference>
<dbReference type="PANTHER" id="PTHR43806">
    <property type="entry name" value="PEPTIDASE S8"/>
    <property type="match status" value="1"/>
</dbReference>
<feature type="domain" description="Peptidase S8/S53" evidence="6">
    <location>
        <begin position="87"/>
        <end position="257"/>
    </location>
</feature>
<dbReference type="InterPro" id="IPR036852">
    <property type="entry name" value="Peptidase_S8/S53_dom_sf"/>
</dbReference>